<keyword evidence="1" id="KW-0812">Transmembrane</keyword>
<evidence type="ECO:0000256" key="1">
    <source>
        <dbReference type="SAM" id="Phobius"/>
    </source>
</evidence>
<name>A0A1Y6JE71_PSEVI</name>
<organism evidence="2 3">
    <name type="scientific">Pseudomonas viridiflava</name>
    <name type="common">Phytomonas viridiflava</name>
    <dbReference type="NCBI Taxonomy" id="33069"/>
    <lineage>
        <taxon>Bacteria</taxon>
        <taxon>Pseudomonadati</taxon>
        <taxon>Pseudomonadota</taxon>
        <taxon>Gammaproteobacteria</taxon>
        <taxon>Pseudomonadales</taxon>
        <taxon>Pseudomonadaceae</taxon>
        <taxon>Pseudomonas</taxon>
    </lineage>
</organism>
<accession>A0A1Y6JE71</accession>
<dbReference type="Proteomes" id="UP000196842">
    <property type="component" value="Chromosome I"/>
</dbReference>
<feature type="transmembrane region" description="Helical" evidence="1">
    <location>
        <begin position="103"/>
        <end position="124"/>
    </location>
</feature>
<protein>
    <recommendedName>
        <fullName evidence="4">DUF3899 domain-containing protein</fullName>
    </recommendedName>
</protein>
<dbReference type="EMBL" id="LT855380">
    <property type="protein sequence ID" value="SMS08206.1"/>
    <property type="molecule type" value="Genomic_DNA"/>
</dbReference>
<feature type="transmembrane region" description="Helical" evidence="1">
    <location>
        <begin position="34"/>
        <end position="54"/>
    </location>
</feature>
<evidence type="ECO:0000313" key="3">
    <source>
        <dbReference type="Proteomes" id="UP000196842"/>
    </source>
</evidence>
<dbReference type="RefSeq" id="WP_088234447.1">
    <property type="nucleotide sequence ID" value="NZ_JAZEHU010000016.1"/>
</dbReference>
<dbReference type="GeneID" id="47762274"/>
<proteinExistence type="predicted"/>
<keyword evidence="1" id="KW-1133">Transmembrane helix</keyword>
<dbReference type="OrthoDB" id="8456785at2"/>
<sequence>MIKRLTKIAFLSCLSASVISLILGVWSVWELPAFSGKLVTSGGILMALAGVLQLEISNFFQNLFSEYSDLERYPGWAPSRVARQVIDNPDRPIATKLRNLSFFNVRTALWLVIAGTFLQLIGVWI</sequence>
<evidence type="ECO:0000313" key="2">
    <source>
        <dbReference type="EMBL" id="SMS08206.1"/>
    </source>
</evidence>
<keyword evidence="1" id="KW-0472">Membrane</keyword>
<dbReference type="AlphaFoldDB" id="A0A1Y6JE71"/>
<reference evidence="2 3" key="1">
    <citation type="submission" date="2017-05" db="EMBL/GenBank/DDBJ databases">
        <authorList>
            <person name="Song R."/>
            <person name="Chenine A.L."/>
            <person name="Ruprecht R.M."/>
        </authorList>
    </citation>
    <scope>NUCLEOTIDE SEQUENCE [LARGE SCALE GENOMIC DNA]</scope>
    <source>
        <strain evidence="2 3">CFBP 1590</strain>
    </source>
</reference>
<evidence type="ECO:0008006" key="4">
    <source>
        <dbReference type="Google" id="ProtNLM"/>
    </source>
</evidence>
<gene>
    <name evidence="2" type="ORF">CFBP1590_0620</name>
</gene>
<dbReference type="KEGG" id="pvd:CFBP1590_0620"/>